<keyword evidence="1" id="KW-1133">Transmembrane helix</keyword>
<sequence length="166" mass="19264">MRSKYKSTPRFRSHPRHERIKDVHFWSCGFYDLGGRGVEKVTGEKRLDYRLVGVGSLLPDLIDKPIGRVLFQSTFESGRVYAHTLAFVLLLTGIGLYRLYRYDKLGWLVLAGASMLHEVFDRMWMLPRIWFWPFISTQLSQQTNGALPAAKMAWVYSEFQGLMTDP</sequence>
<evidence type="ECO:0000313" key="3">
    <source>
        <dbReference type="EMBL" id="CEJ05639.1"/>
    </source>
</evidence>
<dbReference type="EMBL" id="LR746496">
    <property type="protein sequence ID" value="CAA7603123.1"/>
    <property type="molecule type" value="Genomic_DNA"/>
</dbReference>
<proteinExistence type="predicted"/>
<reference evidence="3" key="1">
    <citation type="submission" date="2014-11" db="EMBL/GenBank/DDBJ databases">
        <authorList>
            <person name="Hornung B.V."/>
        </authorList>
    </citation>
    <scope>NUCLEOTIDE SEQUENCE</scope>
    <source>
        <strain evidence="3">INE</strain>
    </source>
</reference>
<dbReference type="Proteomes" id="UP001071230">
    <property type="component" value="Unassembled WGS sequence"/>
</dbReference>
<evidence type="ECO:0000313" key="2">
    <source>
        <dbReference type="EMBL" id="CAA7603123.1"/>
    </source>
</evidence>
<name>A0A8S0VYK5_9FIRM</name>
<dbReference type="EMBL" id="CDGJ01000002">
    <property type="protein sequence ID" value="CEJ05639.1"/>
    <property type="molecule type" value="Genomic_DNA"/>
</dbReference>
<dbReference type="Proteomes" id="UP000836597">
    <property type="component" value="Chromosome"/>
</dbReference>
<evidence type="ECO:0000256" key="1">
    <source>
        <dbReference type="SAM" id="Phobius"/>
    </source>
</evidence>
<reference evidence="2" key="2">
    <citation type="submission" date="2020-01" db="EMBL/GenBank/DDBJ databases">
        <authorList>
            <person name="Hornung B."/>
        </authorList>
    </citation>
    <scope>NUCLEOTIDE SEQUENCE</scope>
    <source>
        <strain evidence="2">PacBioINE</strain>
    </source>
</reference>
<accession>A0A8S0VYK5</accession>
<protein>
    <submittedName>
        <fullName evidence="2">LexA-binding, inner membrane-associated putative hydrolase</fullName>
    </submittedName>
    <submittedName>
        <fullName evidence="3">Predicted membrane-bound metal-dependent hydrolase (DUF457)</fullName>
    </submittedName>
</protein>
<organism evidence="2">
    <name type="scientific">Acididesulfobacillus acetoxydans</name>
    <dbReference type="NCBI Taxonomy" id="1561005"/>
    <lineage>
        <taxon>Bacteria</taxon>
        <taxon>Bacillati</taxon>
        <taxon>Bacillota</taxon>
        <taxon>Clostridia</taxon>
        <taxon>Eubacteriales</taxon>
        <taxon>Peptococcaceae</taxon>
        <taxon>Acididesulfobacillus</taxon>
    </lineage>
</organism>
<keyword evidence="1" id="KW-0472">Membrane</keyword>
<dbReference type="InterPro" id="IPR007404">
    <property type="entry name" value="YdjM-like"/>
</dbReference>
<feature type="transmembrane region" description="Helical" evidence="1">
    <location>
        <begin position="80"/>
        <end position="99"/>
    </location>
</feature>
<keyword evidence="4" id="KW-1185">Reference proteome</keyword>
<dbReference type="Pfam" id="PF04307">
    <property type="entry name" value="YdjM"/>
    <property type="match status" value="1"/>
</dbReference>
<keyword evidence="1" id="KW-0812">Transmembrane</keyword>
<gene>
    <name evidence="3" type="ORF">DEACI_0013</name>
    <name evidence="2" type="ORF">DEACI_3946</name>
</gene>
<dbReference type="GO" id="GO:0016787">
    <property type="term" value="F:hydrolase activity"/>
    <property type="evidence" value="ECO:0007669"/>
    <property type="project" value="UniProtKB-KW"/>
</dbReference>
<evidence type="ECO:0000313" key="4">
    <source>
        <dbReference type="Proteomes" id="UP001071230"/>
    </source>
</evidence>
<dbReference type="KEGG" id="aacx:DEACI_3946"/>
<dbReference type="AlphaFoldDB" id="A0A8S0VYK5"/>
<keyword evidence="2" id="KW-0378">Hydrolase</keyword>